<dbReference type="InParanoid" id="A0A2P6NVZ7"/>
<dbReference type="PANTHER" id="PTHR43675">
    <property type="entry name" value="ARSENITE METHYLTRANSFERASE"/>
    <property type="match status" value="1"/>
</dbReference>
<dbReference type="CDD" id="cd02440">
    <property type="entry name" value="AdoMet_MTases"/>
    <property type="match status" value="1"/>
</dbReference>
<dbReference type="InterPro" id="IPR029063">
    <property type="entry name" value="SAM-dependent_MTases_sf"/>
</dbReference>
<dbReference type="Proteomes" id="UP000241769">
    <property type="component" value="Unassembled WGS sequence"/>
</dbReference>
<evidence type="ECO:0008006" key="3">
    <source>
        <dbReference type="Google" id="ProtNLM"/>
    </source>
</evidence>
<accession>A0A2P6NVZ7</accession>
<evidence type="ECO:0000313" key="1">
    <source>
        <dbReference type="EMBL" id="PRP88135.1"/>
    </source>
</evidence>
<dbReference type="InterPro" id="IPR026669">
    <property type="entry name" value="Arsenite_MeTrfase-like"/>
</dbReference>
<proteinExistence type="predicted"/>
<keyword evidence="2" id="KW-1185">Reference proteome</keyword>
<dbReference type="OrthoDB" id="15794at2759"/>
<sequence length="282" mass="31586">MADHHHHHHHAGDEQLDQVFAKFRTLLDEVPTEKTLIEGELSDRTKPKRLPADDVMDDIVAELRKLVPAIAEAPGEKIFIPKTEGFRGYTKKNTIHIDDFLYPTDEDIDMLCEEGELSRSYCGDCGSRNVQDLNFVSHSASLSQLKYIFSEDGVGNLKGKKVVDIGSRLGAVLYAGYYYSEAEKLIGVEKNEWFTNLQKNFVKKRKLDDRIEIIGGDILQLSQVLTDADVIVMNNVFEFFVNSPKLMSNLWASIKAAANKKGCILVTIPSIETSFADAGVSF</sequence>
<gene>
    <name evidence="1" type="ORF">PROFUN_04226</name>
</gene>
<dbReference type="STRING" id="1890364.A0A2P6NVZ7"/>
<dbReference type="PANTHER" id="PTHR43675:SF1">
    <property type="entry name" value="RIKEN CDNA 2700097O09 GENE"/>
    <property type="match status" value="1"/>
</dbReference>
<dbReference type="Gene3D" id="3.40.50.150">
    <property type="entry name" value="Vaccinia Virus protein VP39"/>
    <property type="match status" value="1"/>
</dbReference>
<evidence type="ECO:0000313" key="2">
    <source>
        <dbReference type="Proteomes" id="UP000241769"/>
    </source>
</evidence>
<organism evidence="1 2">
    <name type="scientific">Planoprotostelium fungivorum</name>
    <dbReference type="NCBI Taxonomy" id="1890364"/>
    <lineage>
        <taxon>Eukaryota</taxon>
        <taxon>Amoebozoa</taxon>
        <taxon>Evosea</taxon>
        <taxon>Variosea</taxon>
        <taxon>Cavosteliida</taxon>
        <taxon>Cavosteliaceae</taxon>
        <taxon>Planoprotostelium</taxon>
    </lineage>
</organism>
<dbReference type="GO" id="GO:0008168">
    <property type="term" value="F:methyltransferase activity"/>
    <property type="evidence" value="ECO:0007669"/>
    <property type="project" value="TreeGrafter"/>
</dbReference>
<name>A0A2P6NVZ7_9EUKA</name>
<reference evidence="1 2" key="1">
    <citation type="journal article" date="2018" name="Genome Biol. Evol.">
        <title>Multiple Roots of Fruiting Body Formation in Amoebozoa.</title>
        <authorList>
            <person name="Hillmann F."/>
            <person name="Forbes G."/>
            <person name="Novohradska S."/>
            <person name="Ferling I."/>
            <person name="Riege K."/>
            <person name="Groth M."/>
            <person name="Westermann M."/>
            <person name="Marz M."/>
            <person name="Spaller T."/>
            <person name="Winckler T."/>
            <person name="Schaap P."/>
            <person name="Glockner G."/>
        </authorList>
    </citation>
    <scope>NUCLEOTIDE SEQUENCE [LARGE SCALE GENOMIC DNA]</scope>
    <source>
        <strain evidence="1 2">Jena</strain>
    </source>
</reference>
<dbReference type="AlphaFoldDB" id="A0A2P6NVZ7"/>
<dbReference type="EMBL" id="MDYQ01000014">
    <property type="protein sequence ID" value="PRP88135.1"/>
    <property type="molecule type" value="Genomic_DNA"/>
</dbReference>
<protein>
    <recommendedName>
        <fullName evidence="3">Methyltransferase type 11 domain-containing protein</fullName>
    </recommendedName>
</protein>
<comment type="caution">
    <text evidence="1">The sequence shown here is derived from an EMBL/GenBank/DDBJ whole genome shotgun (WGS) entry which is preliminary data.</text>
</comment>
<dbReference type="SUPFAM" id="SSF53335">
    <property type="entry name" value="S-adenosyl-L-methionine-dependent methyltransferases"/>
    <property type="match status" value="1"/>
</dbReference>